<dbReference type="SUPFAM" id="SSF50475">
    <property type="entry name" value="FMN-binding split barrel"/>
    <property type="match status" value="1"/>
</dbReference>
<dbReference type="EMBL" id="CP018632">
    <property type="protein sequence ID" value="ASJ71741.1"/>
    <property type="molecule type" value="Genomic_DNA"/>
</dbReference>
<protein>
    <recommendedName>
        <fullName evidence="1">Pyridoxamine 5'-phosphate oxidase N-terminal domain-containing protein</fullName>
    </recommendedName>
</protein>
<sequence length="192" mass="21304">MTRYSCDTVNESHLITSLDELARIYPAPKPTSRGKIHDCLSEQMQRWLLHSPFFVLASLRESGIDCSPRGDAPGKAFTVLDAHTIAIPDRRGNNRIDTLRNLLIDSRVGLVFLIPGIAEALRIKGRAHISVDPQLLDRFSLEEVAPATVIIVKVDSAYVQNARAIRSSHLWDDDFLVDPDQVPSAADLSLQP</sequence>
<evidence type="ECO:0000313" key="3">
    <source>
        <dbReference type="Proteomes" id="UP000250079"/>
    </source>
</evidence>
<dbReference type="Gene3D" id="2.30.110.10">
    <property type="entry name" value="Electron Transport, Fmn-binding Protein, Chain A"/>
    <property type="match status" value="1"/>
</dbReference>
<evidence type="ECO:0000259" key="1">
    <source>
        <dbReference type="Pfam" id="PF01243"/>
    </source>
</evidence>
<feature type="domain" description="Pyridoxamine 5'-phosphate oxidase N-terminal" evidence="1">
    <location>
        <begin position="40"/>
        <end position="153"/>
    </location>
</feature>
<accession>A0A2Z2NP81</accession>
<gene>
    <name evidence="2" type="ORF">IMCC3135_08190</name>
</gene>
<reference evidence="2 3" key="1">
    <citation type="submission" date="2016-12" db="EMBL/GenBank/DDBJ databases">
        <authorList>
            <person name="Song W.-J."/>
            <person name="Kurnit D.M."/>
        </authorList>
    </citation>
    <scope>NUCLEOTIDE SEQUENCE [LARGE SCALE GENOMIC DNA]</scope>
    <source>
        <strain evidence="2 3">IMCC3135</strain>
    </source>
</reference>
<dbReference type="InterPro" id="IPR024029">
    <property type="entry name" value="Pyridox_Oxase_FMN-dep"/>
</dbReference>
<dbReference type="PANTHER" id="PTHR42815">
    <property type="entry name" value="FAD-BINDING, PUTATIVE (AFU_ORTHOLOGUE AFUA_6G07600)-RELATED"/>
    <property type="match status" value="1"/>
</dbReference>
<dbReference type="NCBIfam" id="TIGR04025">
    <property type="entry name" value="PPOX_FMN_DR2398"/>
    <property type="match status" value="1"/>
</dbReference>
<dbReference type="InterPro" id="IPR012349">
    <property type="entry name" value="Split_barrel_FMN-bd"/>
</dbReference>
<dbReference type="Proteomes" id="UP000250079">
    <property type="component" value="Chromosome"/>
</dbReference>
<dbReference type="Pfam" id="PF01243">
    <property type="entry name" value="PNPOx_N"/>
    <property type="match status" value="1"/>
</dbReference>
<proteinExistence type="predicted"/>
<name>A0A2Z2NP81_9GAMM</name>
<dbReference type="PANTHER" id="PTHR42815:SF2">
    <property type="entry name" value="FAD-BINDING, PUTATIVE (AFU_ORTHOLOGUE AFUA_6G07600)-RELATED"/>
    <property type="match status" value="1"/>
</dbReference>
<dbReference type="KEGG" id="gai:IMCC3135_08190"/>
<dbReference type="AlphaFoldDB" id="A0A2Z2NP81"/>
<organism evidence="2 3">
    <name type="scientific">Granulosicoccus antarcticus IMCC3135</name>
    <dbReference type="NCBI Taxonomy" id="1192854"/>
    <lineage>
        <taxon>Bacteria</taxon>
        <taxon>Pseudomonadati</taxon>
        <taxon>Pseudomonadota</taxon>
        <taxon>Gammaproteobacteria</taxon>
        <taxon>Chromatiales</taxon>
        <taxon>Granulosicoccaceae</taxon>
        <taxon>Granulosicoccus</taxon>
    </lineage>
</organism>
<keyword evidence="3" id="KW-1185">Reference proteome</keyword>
<dbReference type="InterPro" id="IPR011576">
    <property type="entry name" value="Pyridox_Oxase_N"/>
</dbReference>
<evidence type="ECO:0000313" key="2">
    <source>
        <dbReference type="EMBL" id="ASJ71741.1"/>
    </source>
</evidence>